<feature type="region of interest" description="Disordered" evidence="2">
    <location>
        <begin position="305"/>
        <end position="336"/>
    </location>
</feature>
<dbReference type="KEGG" id="fri:FraEuI1c_5645"/>
<dbReference type="Pfam" id="PF22725">
    <property type="entry name" value="GFO_IDH_MocA_C3"/>
    <property type="match status" value="1"/>
</dbReference>
<evidence type="ECO:0000259" key="3">
    <source>
        <dbReference type="Pfam" id="PF01408"/>
    </source>
</evidence>
<feature type="domain" description="Gfo/Idh/MocA-like oxidoreductase N-terminal" evidence="3">
    <location>
        <begin position="35"/>
        <end position="95"/>
    </location>
</feature>
<dbReference type="Pfam" id="PF01408">
    <property type="entry name" value="GFO_IDH_MocA"/>
    <property type="match status" value="1"/>
</dbReference>
<dbReference type="InterPro" id="IPR050463">
    <property type="entry name" value="Gfo/Idh/MocA_oxidrdct_glycsds"/>
</dbReference>
<dbReference type="InParanoid" id="E3IUE4"/>
<reference evidence="5 6" key="1">
    <citation type="submission" date="2010-10" db="EMBL/GenBank/DDBJ databases">
        <title>Complete sequence of Frankia sp. EuI1c.</title>
        <authorList>
            <consortium name="US DOE Joint Genome Institute"/>
            <person name="Lucas S."/>
            <person name="Copeland A."/>
            <person name="Lapidus A."/>
            <person name="Cheng J.-F."/>
            <person name="Bruce D."/>
            <person name="Goodwin L."/>
            <person name="Pitluck S."/>
            <person name="Chertkov O."/>
            <person name="Detter J.C."/>
            <person name="Han C."/>
            <person name="Tapia R."/>
            <person name="Land M."/>
            <person name="Hauser L."/>
            <person name="Jeffries C."/>
            <person name="Kyrpides N."/>
            <person name="Ivanova N."/>
            <person name="Mikhailova N."/>
            <person name="Beauchemin N."/>
            <person name="Sen A."/>
            <person name="Sur S.A."/>
            <person name="Gtari M."/>
            <person name="Wall L."/>
            <person name="Tisa L."/>
            <person name="Woyke T."/>
        </authorList>
    </citation>
    <scope>NUCLEOTIDE SEQUENCE [LARGE SCALE GENOMIC DNA]</scope>
    <source>
        <strain evidence="6">DSM 45817 / CECT 9037 / EuI1c</strain>
    </source>
</reference>
<accession>E3IUE4</accession>
<dbReference type="EMBL" id="CP002299">
    <property type="protein sequence ID" value="ADP83629.1"/>
    <property type="molecule type" value="Genomic_DNA"/>
</dbReference>
<dbReference type="HOGENOM" id="CLU_023194_17_2_11"/>
<dbReference type="OrthoDB" id="9792085at2"/>
<organism evidence="5 6">
    <name type="scientific">Pseudofrankia inefficax (strain DSM 45817 / CECT 9037 / DDB 130130 / EuI1c)</name>
    <name type="common">Frankia inefficax</name>
    <dbReference type="NCBI Taxonomy" id="298654"/>
    <lineage>
        <taxon>Bacteria</taxon>
        <taxon>Bacillati</taxon>
        <taxon>Actinomycetota</taxon>
        <taxon>Actinomycetes</taxon>
        <taxon>Frankiales</taxon>
        <taxon>Frankiaceae</taxon>
        <taxon>Pseudofrankia</taxon>
    </lineage>
</organism>
<dbReference type="SUPFAM" id="SSF51735">
    <property type="entry name" value="NAD(P)-binding Rossmann-fold domains"/>
    <property type="match status" value="1"/>
</dbReference>
<dbReference type="GO" id="GO:0000166">
    <property type="term" value="F:nucleotide binding"/>
    <property type="evidence" value="ECO:0007669"/>
    <property type="project" value="InterPro"/>
</dbReference>
<evidence type="ECO:0000256" key="2">
    <source>
        <dbReference type="SAM" id="MobiDB-lite"/>
    </source>
</evidence>
<feature type="compositionally biased region" description="Basic and acidic residues" evidence="2">
    <location>
        <begin position="305"/>
        <end position="315"/>
    </location>
</feature>
<dbReference type="Proteomes" id="UP000002484">
    <property type="component" value="Chromosome"/>
</dbReference>
<dbReference type="InterPro" id="IPR000683">
    <property type="entry name" value="Gfo/Idh/MocA-like_OxRdtase_N"/>
</dbReference>
<keyword evidence="6" id="KW-1185">Reference proteome</keyword>
<evidence type="ECO:0000313" key="5">
    <source>
        <dbReference type="EMBL" id="ADP83629.1"/>
    </source>
</evidence>
<protein>
    <submittedName>
        <fullName evidence="5">Oxidoreductase domain protein</fullName>
    </submittedName>
</protein>
<proteinExistence type="predicted"/>
<sequence>MKVVVIGTGFGTRVMAGAYEEAGFSVEAVSPRDAGALSRVGAVDLVSVHAPPFLHRDYVMAALDSGAAVLCDKPFGRNAAEARAMRDQARAASALNFLNFEFRHVPARVKARALLRDGAIGVPRHISWLFVGNGLRAAKHRWLFDQAQAGGWIGAWGPHCVDTLRWLLDTEVVSASCLTRTDTTTRLDAQGAAHPSTAEDAFCALFTMGNGCTVSVDTACSTSVAFPQTVRILGSAGAIEIRDDDTVTVRRSDGQSEQFSFPAPPGDPLLPGVRGLIAEITRVLRDQRQTSPSFDDGLAVAEVLDQLHGETDGRGPRPANEATERARTHGPGKRTG</sequence>
<evidence type="ECO:0000259" key="4">
    <source>
        <dbReference type="Pfam" id="PF22725"/>
    </source>
</evidence>
<dbReference type="Gene3D" id="3.40.50.720">
    <property type="entry name" value="NAD(P)-binding Rossmann-like Domain"/>
    <property type="match status" value="1"/>
</dbReference>
<dbReference type="eggNOG" id="COG0673">
    <property type="taxonomic scope" value="Bacteria"/>
</dbReference>
<dbReference type="PANTHER" id="PTHR43818">
    <property type="entry name" value="BCDNA.GH03377"/>
    <property type="match status" value="1"/>
</dbReference>
<dbReference type="Gene3D" id="3.30.360.10">
    <property type="entry name" value="Dihydrodipicolinate Reductase, domain 2"/>
    <property type="match status" value="1"/>
</dbReference>
<keyword evidence="1" id="KW-0560">Oxidoreductase</keyword>
<gene>
    <name evidence="5" type="ordered locus">FraEuI1c_5645</name>
</gene>
<evidence type="ECO:0000313" key="6">
    <source>
        <dbReference type="Proteomes" id="UP000002484"/>
    </source>
</evidence>
<dbReference type="PANTHER" id="PTHR43818:SF11">
    <property type="entry name" value="BCDNA.GH03377"/>
    <property type="match status" value="1"/>
</dbReference>
<dbReference type="InterPro" id="IPR036291">
    <property type="entry name" value="NAD(P)-bd_dom_sf"/>
</dbReference>
<dbReference type="GO" id="GO:0016491">
    <property type="term" value="F:oxidoreductase activity"/>
    <property type="evidence" value="ECO:0007669"/>
    <property type="project" value="UniProtKB-KW"/>
</dbReference>
<dbReference type="AlphaFoldDB" id="E3IUE4"/>
<feature type="domain" description="GFO/IDH/MocA-like oxidoreductase" evidence="4">
    <location>
        <begin position="110"/>
        <end position="240"/>
    </location>
</feature>
<dbReference type="InterPro" id="IPR055170">
    <property type="entry name" value="GFO_IDH_MocA-like_dom"/>
</dbReference>
<dbReference type="STRING" id="298654.FraEuI1c_5645"/>
<name>E3IUE4_PSEI1</name>
<dbReference type="SUPFAM" id="SSF55347">
    <property type="entry name" value="Glyceraldehyde-3-phosphate dehydrogenase-like, C-terminal domain"/>
    <property type="match status" value="1"/>
</dbReference>
<dbReference type="RefSeq" id="WP_013426747.1">
    <property type="nucleotide sequence ID" value="NC_014666.1"/>
</dbReference>
<evidence type="ECO:0000256" key="1">
    <source>
        <dbReference type="ARBA" id="ARBA00023002"/>
    </source>
</evidence>